<sequence>HFYDIFYIVQWFLENTGEMLATAFTPLTWIFNFVKGFFVSATMSLEELGIEVPEMNLMSDNVVAVFEIVPYFNLLLTAIAGVFGLMLLIFIVKKASQI</sequence>
<dbReference type="EMBL" id="BARV01029544">
    <property type="protein sequence ID" value="GAI45516.1"/>
    <property type="molecule type" value="Genomic_DNA"/>
</dbReference>
<evidence type="ECO:0000313" key="2">
    <source>
        <dbReference type="EMBL" id="GAI45516.1"/>
    </source>
</evidence>
<reference evidence="2" key="1">
    <citation type="journal article" date="2014" name="Front. Microbiol.">
        <title>High frequency of phylogenetically diverse reductive dehalogenase-homologous genes in deep subseafloor sedimentary metagenomes.</title>
        <authorList>
            <person name="Kawai M."/>
            <person name="Futagami T."/>
            <person name="Toyoda A."/>
            <person name="Takaki Y."/>
            <person name="Nishi S."/>
            <person name="Hori S."/>
            <person name="Arai W."/>
            <person name="Tsubouchi T."/>
            <person name="Morono Y."/>
            <person name="Uchiyama I."/>
            <person name="Ito T."/>
            <person name="Fujiyama A."/>
            <person name="Inagaki F."/>
            <person name="Takami H."/>
        </authorList>
    </citation>
    <scope>NUCLEOTIDE SEQUENCE</scope>
    <source>
        <strain evidence="2">Expedition CK06-06</strain>
    </source>
</reference>
<comment type="caution">
    <text evidence="2">The sequence shown here is derived from an EMBL/GenBank/DDBJ whole genome shotgun (WGS) entry which is preliminary data.</text>
</comment>
<keyword evidence="1" id="KW-0472">Membrane</keyword>
<feature type="transmembrane region" description="Helical" evidence="1">
    <location>
        <begin position="68"/>
        <end position="92"/>
    </location>
</feature>
<proteinExistence type="predicted"/>
<keyword evidence="1" id="KW-0812">Transmembrane</keyword>
<protein>
    <submittedName>
        <fullName evidence="2">Uncharacterized protein</fullName>
    </submittedName>
</protein>
<dbReference type="AlphaFoldDB" id="X1PSQ1"/>
<name>X1PSQ1_9ZZZZ</name>
<accession>X1PSQ1</accession>
<organism evidence="2">
    <name type="scientific">marine sediment metagenome</name>
    <dbReference type="NCBI Taxonomy" id="412755"/>
    <lineage>
        <taxon>unclassified sequences</taxon>
        <taxon>metagenomes</taxon>
        <taxon>ecological metagenomes</taxon>
    </lineage>
</organism>
<keyword evidence="1" id="KW-1133">Transmembrane helix</keyword>
<feature type="non-terminal residue" evidence="2">
    <location>
        <position position="1"/>
    </location>
</feature>
<gene>
    <name evidence="2" type="ORF">S06H3_47087</name>
</gene>
<evidence type="ECO:0000256" key="1">
    <source>
        <dbReference type="SAM" id="Phobius"/>
    </source>
</evidence>